<dbReference type="OrthoDB" id="537704at2759"/>
<keyword evidence="7" id="KW-0206">Cytoskeleton</keyword>
<dbReference type="FunFam" id="1.20.58.1120:FF:000001">
    <property type="entry name" value="dynein heavy chain 2, axonemal"/>
    <property type="match status" value="1"/>
</dbReference>
<gene>
    <name evidence="13" type="primary">Dnah1</name>
    <name evidence="13" type="ORF">SPIL2461_LOCUS17589</name>
</gene>
<dbReference type="InterPro" id="IPR013602">
    <property type="entry name" value="Dynein_heavy_linker"/>
</dbReference>
<dbReference type="InterPro" id="IPR043157">
    <property type="entry name" value="Dynein_AAA1S"/>
</dbReference>
<dbReference type="GO" id="GO:0005524">
    <property type="term" value="F:ATP binding"/>
    <property type="evidence" value="ECO:0007669"/>
    <property type="project" value="InterPro"/>
</dbReference>
<evidence type="ECO:0000256" key="6">
    <source>
        <dbReference type="ARBA" id="ARBA00023054"/>
    </source>
</evidence>
<evidence type="ECO:0000259" key="9">
    <source>
        <dbReference type="Pfam" id="PF07728"/>
    </source>
</evidence>
<dbReference type="GO" id="GO:0051959">
    <property type="term" value="F:dynein light intermediate chain binding"/>
    <property type="evidence" value="ECO:0007669"/>
    <property type="project" value="InterPro"/>
</dbReference>
<dbReference type="GO" id="GO:0030286">
    <property type="term" value="C:dynein complex"/>
    <property type="evidence" value="ECO:0007669"/>
    <property type="project" value="InterPro"/>
</dbReference>
<evidence type="ECO:0000256" key="8">
    <source>
        <dbReference type="ARBA" id="ARBA00023273"/>
    </source>
</evidence>
<keyword evidence="6" id="KW-0175">Coiled coil</keyword>
<dbReference type="FunFam" id="3.20.180.20:FF:000003">
    <property type="entry name" value="Dynein heavy chain 12, axonemal"/>
    <property type="match status" value="1"/>
</dbReference>
<evidence type="ECO:0000256" key="4">
    <source>
        <dbReference type="ARBA" id="ARBA00022490"/>
    </source>
</evidence>
<dbReference type="GO" id="GO:0045505">
    <property type="term" value="F:dynein intermediate chain binding"/>
    <property type="evidence" value="ECO:0007669"/>
    <property type="project" value="InterPro"/>
</dbReference>
<dbReference type="FunFam" id="1.20.140.100:FF:000004">
    <property type="entry name" value="Dynein axonemal heavy chain 6"/>
    <property type="match status" value="1"/>
</dbReference>
<dbReference type="Gene3D" id="1.10.472.130">
    <property type="match status" value="1"/>
</dbReference>
<dbReference type="InterPro" id="IPR042228">
    <property type="entry name" value="Dynein_linker_3"/>
</dbReference>
<comment type="similarity">
    <text evidence="3">Belongs to the dynein heavy chain family.</text>
</comment>
<dbReference type="Pfam" id="PF12774">
    <property type="entry name" value="AAA_6"/>
    <property type="match status" value="1"/>
</dbReference>
<dbReference type="SUPFAM" id="SSF52540">
    <property type="entry name" value="P-loop containing nucleoside triphosphate hydrolases"/>
    <property type="match status" value="2"/>
</dbReference>
<dbReference type="GO" id="GO:0007018">
    <property type="term" value="P:microtubule-based movement"/>
    <property type="evidence" value="ECO:0007669"/>
    <property type="project" value="InterPro"/>
</dbReference>
<comment type="subcellular location">
    <subcellularLocation>
        <location evidence="2">Cell projection</location>
    </subcellularLocation>
    <subcellularLocation>
        <location evidence="1">Cytoplasm</location>
        <location evidence="1">Cytoskeleton</location>
    </subcellularLocation>
</comment>
<keyword evidence="5" id="KW-0547">Nucleotide-binding</keyword>
<dbReference type="GO" id="GO:0042995">
    <property type="term" value="C:cell projection"/>
    <property type="evidence" value="ECO:0007669"/>
    <property type="project" value="UniProtKB-SubCell"/>
</dbReference>
<dbReference type="Pfam" id="PF17852">
    <property type="entry name" value="Dynein_AAA_lid"/>
    <property type="match status" value="1"/>
</dbReference>
<dbReference type="PANTHER" id="PTHR45703">
    <property type="entry name" value="DYNEIN HEAVY CHAIN"/>
    <property type="match status" value="1"/>
</dbReference>
<evidence type="ECO:0000259" key="10">
    <source>
        <dbReference type="Pfam" id="PF08393"/>
    </source>
</evidence>
<dbReference type="Pfam" id="PF08393">
    <property type="entry name" value="DHC_N2"/>
    <property type="match status" value="1"/>
</dbReference>
<dbReference type="PANTHER" id="PTHR45703:SF36">
    <property type="entry name" value="DYNEIN HEAVY CHAIN, CYTOPLASMIC"/>
    <property type="match status" value="1"/>
</dbReference>
<feature type="domain" description="Dynein heavy chain AAA 5 extension" evidence="12">
    <location>
        <begin position="865"/>
        <end position="1003"/>
    </location>
</feature>
<sequence length="1111" mass="126081">MAVLDEQIVVTQAMQFSPFNKPFKEDIDEWNDKLMYVSECLDQWLKVQRAWMYLQPIFDSPDIMKQLPTEGKKFKVVDGKWRQTMSRVHSNGHALTQCTQEGLLTQWQTVNRDLDIVQKGLDDYLATKCAAFARFYFLSNDELLEILSQTKDPLRVQPFLSKVFEAMKKLTFTDQLVATQMHSKEGEIIDFVNPVVTKDKNVETWMTEVENEMIAGVRNVCRIGVESYPEMPRTEWVLKNPGQVCLNSSQVHWTAEVEEAIKGGTVAEYFTRLSEQLLDLVRLVRGDITKMSIGALVVIDVHAKDTVEKLAKEKIDDCMSFEWISQLRYYWEMDDRNSETWQVRMVQTPFPYGYEYLGNSFRLVITPLTDMCYMTLMGAQSLNLGGAPAGPAGTGKTETTKDLAKALAKQCVVFNCSPEMDYLMVGKFFKGLASSGAWCCFDEFNRIYIEVLSVIAQQLLQLFSAKRELTSYNDSVELEFDSTLIMMRPTFNVFITMNPGYAGRSELPDNLAALFRPMAMMVPDYAMIGEISFYAFGFEKGRHLAKKMVTTFQLCSEQLSAQSHYDYGMRAVKTVIEAAGLNKRKYPDQSEGQILLRALQDVNVPKFLKDDLPLFYNIISDLFPGVEKPAIDYGKLDEMAKEKSKLTNLQLRGIADFLPAGRRESMSASLVKQPTDYFIKKQFELFDMIQVRHGMMLVGPTGGGKTCCYRTLQAACTALVDPKDPESPFQKTHVHVLNPKAITQNQLYGAFDEVTREWSDGVAAELIRNATRDNHNPDHHWVMFDGPVDALWIESMNTVLDDNKKLCLVSGEIIALTAKMRMQFEVEDLEVASCVPLSTLGSAHELLNLESTMWKVTGSTVCHDYVSKAQTLRRLLEEVVTTTDNNSIQALFRLMDCYFINFQPTELKPAASFKVPNLVPLFFFCLIWSIGATCDAKSRNGFSDLVWATVNADLRPPVVEDLGKAFLTAPELQPDVEFPGIEPGDMLYDYFYDQEKKQFVPWMTTIPKFEVPRGAKYEEIVVPSVDSVRLVYIFQLLVLNDKHVLCPGPTGTGKSVNISLWLQKQAPENYQGVFINFSAQTHVNQLQDLIDSKLEKRRRGVYGPPAGKKMV</sequence>
<evidence type="ECO:0000256" key="5">
    <source>
        <dbReference type="ARBA" id="ARBA00022741"/>
    </source>
</evidence>
<evidence type="ECO:0000259" key="12">
    <source>
        <dbReference type="Pfam" id="PF17852"/>
    </source>
</evidence>
<evidence type="ECO:0000259" key="11">
    <source>
        <dbReference type="Pfam" id="PF12774"/>
    </source>
</evidence>
<feature type="domain" description="Dynein heavy chain hydrolytic ATP-binding dynein motor region" evidence="11">
    <location>
        <begin position="352"/>
        <end position="651"/>
    </location>
</feature>
<reference evidence="13" key="1">
    <citation type="submission" date="2021-02" db="EMBL/GenBank/DDBJ databases">
        <authorList>
            <person name="Dougan E. K."/>
            <person name="Rhodes N."/>
            <person name="Thang M."/>
            <person name="Chan C."/>
        </authorList>
    </citation>
    <scope>NUCLEOTIDE SEQUENCE</scope>
</reference>
<dbReference type="InterPro" id="IPR041466">
    <property type="entry name" value="Dynein_AAA5_ext"/>
</dbReference>
<evidence type="ECO:0000256" key="7">
    <source>
        <dbReference type="ARBA" id="ARBA00023212"/>
    </source>
</evidence>
<proteinExistence type="inferred from homology"/>
<dbReference type="Gene3D" id="3.40.50.300">
    <property type="entry name" value="P-loop containing nucleotide triphosphate hydrolases"/>
    <property type="match status" value="3"/>
</dbReference>
<evidence type="ECO:0000313" key="14">
    <source>
        <dbReference type="Proteomes" id="UP000649617"/>
    </source>
</evidence>
<dbReference type="Pfam" id="PF12775">
    <property type="entry name" value="AAA_7"/>
    <property type="match status" value="1"/>
</dbReference>
<dbReference type="InterPro" id="IPR042222">
    <property type="entry name" value="Dynein_2_N"/>
</dbReference>
<feature type="domain" description="ATPase dynein-related AAA" evidence="9">
    <location>
        <begin position="695"/>
        <end position="815"/>
    </location>
</feature>
<keyword evidence="8" id="KW-0966">Cell projection</keyword>
<dbReference type="Gene3D" id="1.20.58.1120">
    <property type="match status" value="1"/>
</dbReference>
<dbReference type="InterPro" id="IPR011704">
    <property type="entry name" value="ATPase_dyneun-rel_AAA"/>
</dbReference>
<dbReference type="Pfam" id="PF07728">
    <property type="entry name" value="AAA_5"/>
    <property type="match status" value="1"/>
</dbReference>
<dbReference type="Gene3D" id="3.20.180.20">
    <property type="entry name" value="Dynein heavy chain, N-terminal domain 2"/>
    <property type="match status" value="1"/>
</dbReference>
<dbReference type="AlphaFoldDB" id="A0A812VRN7"/>
<dbReference type="Proteomes" id="UP000649617">
    <property type="component" value="Unassembled WGS sequence"/>
</dbReference>
<dbReference type="GO" id="GO:0016887">
    <property type="term" value="F:ATP hydrolysis activity"/>
    <property type="evidence" value="ECO:0007669"/>
    <property type="project" value="InterPro"/>
</dbReference>
<evidence type="ECO:0000313" key="13">
    <source>
        <dbReference type="EMBL" id="CAE7655322.1"/>
    </source>
</evidence>
<name>A0A812VRN7_SYMPI</name>
<keyword evidence="4" id="KW-0963">Cytoplasm</keyword>
<keyword evidence="14" id="KW-1185">Reference proteome</keyword>
<dbReference type="FunFam" id="1.10.8.710:FF:000004">
    <property type="entry name" value="Dynein axonemal heavy chain 6"/>
    <property type="match status" value="1"/>
</dbReference>
<accession>A0A812VRN7</accession>
<dbReference type="FunFam" id="3.40.50.300:FF:000063">
    <property type="entry name" value="dynein heavy chain 6, axonemal"/>
    <property type="match status" value="1"/>
</dbReference>
<feature type="domain" description="Dynein heavy chain linker" evidence="10">
    <location>
        <begin position="2"/>
        <end position="221"/>
    </location>
</feature>
<evidence type="ECO:0000256" key="3">
    <source>
        <dbReference type="ARBA" id="ARBA00008887"/>
    </source>
</evidence>
<organism evidence="13 14">
    <name type="scientific">Symbiodinium pilosum</name>
    <name type="common">Dinoflagellate</name>
    <dbReference type="NCBI Taxonomy" id="2952"/>
    <lineage>
        <taxon>Eukaryota</taxon>
        <taxon>Sar</taxon>
        <taxon>Alveolata</taxon>
        <taxon>Dinophyceae</taxon>
        <taxon>Suessiales</taxon>
        <taxon>Symbiodiniaceae</taxon>
        <taxon>Symbiodinium</taxon>
    </lineage>
</organism>
<dbReference type="InterPro" id="IPR026983">
    <property type="entry name" value="DHC"/>
</dbReference>
<comment type="caution">
    <text evidence="13">The sequence shown here is derived from an EMBL/GenBank/DDBJ whole genome shotgun (WGS) entry which is preliminary data.</text>
</comment>
<dbReference type="InterPro" id="IPR027417">
    <property type="entry name" value="P-loop_NTPase"/>
</dbReference>
<dbReference type="EMBL" id="CAJNIZ010043249">
    <property type="protein sequence ID" value="CAE7655322.1"/>
    <property type="molecule type" value="Genomic_DNA"/>
</dbReference>
<evidence type="ECO:0000256" key="2">
    <source>
        <dbReference type="ARBA" id="ARBA00004316"/>
    </source>
</evidence>
<protein>
    <submittedName>
        <fullName evidence="13">Dnah1 protein</fullName>
    </submittedName>
</protein>
<evidence type="ECO:0000256" key="1">
    <source>
        <dbReference type="ARBA" id="ARBA00004245"/>
    </source>
</evidence>
<dbReference type="InterPro" id="IPR035699">
    <property type="entry name" value="AAA_6"/>
</dbReference>
<dbReference type="Gene3D" id="1.10.8.710">
    <property type="match status" value="1"/>
</dbReference>
<dbReference type="Gene3D" id="1.20.140.100">
    <property type="entry name" value="Dynein heavy chain, N-terminal domain 2"/>
    <property type="match status" value="1"/>
</dbReference>